<dbReference type="Proteomes" id="UP001152795">
    <property type="component" value="Unassembled WGS sequence"/>
</dbReference>
<feature type="non-terminal residue" evidence="5">
    <location>
        <position position="102"/>
    </location>
</feature>
<dbReference type="GO" id="GO:0016020">
    <property type="term" value="C:membrane"/>
    <property type="evidence" value="ECO:0007669"/>
    <property type="project" value="UniProtKB-SubCell"/>
</dbReference>
<evidence type="ECO:0000256" key="3">
    <source>
        <dbReference type="ARBA" id="ARBA00022989"/>
    </source>
</evidence>
<accession>A0A6S7JKX8</accession>
<evidence type="ECO:0000256" key="2">
    <source>
        <dbReference type="ARBA" id="ARBA00022692"/>
    </source>
</evidence>
<comment type="subcellular location">
    <subcellularLocation>
        <location evidence="1">Membrane</location>
    </subcellularLocation>
</comment>
<comment type="caution">
    <text evidence="5">The sequence shown here is derived from an EMBL/GenBank/DDBJ whole genome shotgun (WGS) entry which is preliminary data.</text>
</comment>
<evidence type="ECO:0000313" key="6">
    <source>
        <dbReference type="Proteomes" id="UP001152795"/>
    </source>
</evidence>
<keyword evidence="3" id="KW-1133">Transmembrane helix</keyword>
<gene>
    <name evidence="5" type="ORF">PACLA_8A047152</name>
</gene>
<name>A0A6S7JKX8_PARCT</name>
<protein>
    <submittedName>
        <fullName evidence="5">Solute carrier family 22 member 15-like isoform X2</fullName>
    </submittedName>
</protein>
<evidence type="ECO:0000256" key="1">
    <source>
        <dbReference type="ARBA" id="ARBA00004370"/>
    </source>
</evidence>
<dbReference type="EMBL" id="CACRXK020017669">
    <property type="protein sequence ID" value="CAB4031491.1"/>
    <property type="molecule type" value="Genomic_DNA"/>
</dbReference>
<proteinExistence type="predicted"/>
<dbReference type="OrthoDB" id="2261376at2759"/>
<keyword evidence="6" id="KW-1185">Reference proteome</keyword>
<organism evidence="5 6">
    <name type="scientific">Paramuricea clavata</name>
    <name type="common">Red gorgonian</name>
    <name type="synonym">Violescent sea-whip</name>
    <dbReference type="NCBI Taxonomy" id="317549"/>
    <lineage>
        <taxon>Eukaryota</taxon>
        <taxon>Metazoa</taxon>
        <taxon>Cnidaria</taxon>
        <taxon>Anthozoa</taxon>
        <taxon>Octocorallia</taxon>
        <taxon>Malacalcyonacea</taxon>
        <taxon>Plexauridae</taxon>
        <taxon>Paramuricea</taxon>
    </lineage>
</organism>
<reference evidence="5" key="1">
    <citation type="submission" date="2020-04" db="EMBL/GenBank/DDBJ databases">
        <authorList>
            <person name="Alioto T."/>
            <person name="Alioto T."/>
            <person name="Gomez Garrido J."/>
        </authorList>
    </citation>
    <scope>NUCLEOTIDE SEQUENCE</scope>
    <source>
        <strain evidence="5">A484AB</strain>
    </source>
</reference>
<evidence type="ECO:0000313" key="5">
    <source>
        <dbReference type="EMBL" id="CAB4031491.1"/>
    </source>
</evidence>
<dbReference type="AlphaFoldDB" id="A0A6S7JKX8"/>
<dbReference type="GO" id="GO:0022857">
    <property type="term" value="F:transmembrane transporter activity"/>
    <property type="evidence" value="ECO:0007669"/>
    <property type="project" value="InterPro"/>
</dbReference>
<sequence length="102" mass="11764">MAKFEFRQRAIIACIFSMIPLVSKIRASEINSFFDRLVPESPRWLLLNGKEEEAEAVLAKIARMNKRPLPDDFALQKPVVSETRISFKQLSNDWKTATKILI</sequence>
<keyword evidence="2" id="KW-0812">Transmembrane</keyword>
<dbReference type="Pfam" id="PF00083">
    <property type="entry name" value="Sugar_tr"/>
    <property type="match status" value="1"/>
</dbReference>
<evidence type="ECO:0000256" key="4">
    <source>
        <dbReference type="ARBA" id="ARBA00023136"/>
    </source>
</evidence>
<keyword evidence="4" id="KW-0472">Membrane</keyword>
<dbReference type="Gene3D" id="1.10.286.90">
    <property type="entry name" value="MFS transporter, transmembrane helix TM10b"/>
    <property type="match status" value="1"/>
</dbReference>
<dbReference type="InterPro" id="IPR005828">
    <property type="entry name" value="MFS_sugar_transport-like"/>
</dbReference>